<evidence type="ECO:0000256" key="1">
    <source>
        <dbReference type="ARBA" id="ARBA00022741"/>
    </source>
</evidence>
<reference evidence="4" key="1">
    <citation type="submission" date="2016-04" db="EMBL/GenBank/DDBJ databases">
        <authorList>
            <person name="Evans L.H."/>
            <person name="Alamgir A."/>
            <person name="Owens N."/>
            <person name="Weber N.D."/>
            <person name="Virtaneva K."/>
            <person name="Barbian K."/>
            <person name="Babar A."/>
            <person name="Rosenke K."/>
        </authorList>
    </citation>
    <scope>NUCLEOTIDE SEQUENCE</scope>
    <source>
        <strain evidence="4">Nono1</strain>
    </source>
</reference>
<dbReference type="PROSITE" id="PS50043">
    <property type="entry name" value="HTH_LUXR_2"/>
    <property type="match status" value="1"/>
</dbReference>
<organism evidence="4">
    <name type="scientific">Nonomuraea gerenzanensis</name>
    <dbReference type="NCBI Taxonomy" id="93944"/>
    <lineage>
        <taxon>Bacteria</taxon>
        <taxon>Bacillati</taxon>
        <taxon>Actinomycetota</taxon>
        <taxon>Actinomycetes</taxon>
        <taxon>Streptosporangiales</taxon>
        <taxon>Streptosporangiaceae</taxon>
        <taxon>Nonomuraea</taxon>
    </lineage>
</organism>
<sequence length="955" mass="102135">MAAQSLLRRARKVEPMGVFATIDTRAALRGRDRELAALERALATARSGNSAVLVLRGEAGIGKTALLEHTTRRATGFRISGIAGVQSEMELAFAGLHQLCGPLLDGLDALPGPQRDALSVAFGMREGEAPSRFLVGLAVLGLLARAGRARPLLVLVDDAQWLDDGSAQVLAFVARRLMAEQVALIFAVREPADMRDLAGLPELTVEGLDEADARALLASAAHVPLDPPVRDRIVAEAHGNPMALLHLPRALAPAELAGGFWLPGRQPLERRLENAFHQRFRALPEDSRRLLLIAAAEPTGDAGLLWRAATLLGTPARAAVPAEADGLVELAAGVRFHHPLVRSAIYQRAAAPDRRAVHRALAQATDPDRDPDRRAWHRAHAAARPDESIAAELERSAGRAHARGGAAAAAAFLRRAAELTPDPALRVARTLDAAQAAIDAGGPAQADALLAAAEAGPLDDLRRARLERLRARLVFAKERGNDAPRLLLAAARRLAPLDAALARDTLLEAVGAAIFAGRLSTGPGQREVAEAARAGPPPPAPPRMVDVLLDSMAGLIVDGPAAGAPALRHALDLVREQREPGLTDAERRRLWLAFRVTPEPIAPELWDDAAWQELAEGAVASARQAGALSVLPMALTYQAGFLLHAGEFDAAAALIDEATAISEATGGAPMMYTSLVLAAWRDEEGEALDHIRTTALEVGARGEGRALGLAEYATAVLYNGLGRYDAALAAARRACQYEDLGFYGWALAELIEAAVRCGQPELAEPALESLTERTRVSGTEWALGMAARSRALLSGGDADALYREAIEHLDRCRVTLHLARARLLYGEWLRRRNRRQESRAQLRPAHETFSGAGARCFAERARRELLATGETVRKRTVSTAAELTSQEAQIAGLARLGHTNDEIAARLFISPRTVEWHLGNVFAKLGVSSRRHLRAALAAPKPPTAQRGHPLTRRP</sequence>
<dbReference type="Gene3D" id="3.40.50.300">
    <property type="entry name" value="P-loop containing nucleotide triphosphate hydrolases"/>
    <property type="match status" value="1"/>
</dbReference>
<dbReference type="AlphaFoldDB" id="A0A1M4E4L0"/>
<evidence type="ECO:0000313" key="4">
    <source>
        <dbReference type="EMBL" id="SBO93712.1"/>
    </source>
</evidence>
<name>A0A1M4E4L0_9ACTN</name>
<dbReference type="PRINTS" id="PR00038">
    <property type="entry name" value="HTHLUXR"/>
</dbReference>
<dbReference type="InterPro" id="IPR011990">
    <property type="entry name" value="TPR-like_helical_dom_sf"/>
</dbReference>
<dbReference type="Pfam" id="PF13191">
    <property type="entry name" value="AAA_16"/>
    <property type="match status" value="1"/>
</dbReference>
<gene>
    <name evidence="4" type="ORF">BN4615_P3226</name>
</gene>
<dbReference type="PANTHER" id="PTHR16305:SF35">
    <property type="entry name" value="TRANSCRIPTIONAL ACTIVATOR DOMAIN"/>
    <property type="match status" value="1"/>
</dbReference>
<feature type="domain" description="HTH luxR-type" evidence="3">
    <location>
        <begin position="876"/>
        <end position="941"/>
    </location>
</feature>
<dbReference type="SUPFAM" id="SSF48452">
    <property type="entry name" value="TPR-like"/>
    <property type="match status" value="1"/>
</dbReference>
<dbReference type="EMBL" id="LT559118">
    <property type="protein sequence ID" value="SBO93712.1"/>
    <property type="molecule type" value="Genomic_DNA"/>
</dbReference>
<evidence type="ECO:0000259" key="3">
    <source>
        <dbReference type="PROSITE" id="PS50043"/>
    </source>
</evidence>
<dbReference type="CDD" id="cd06170">
    <property type="entry name" value="LuxR_C_like"/>
    <property type="match status" value="1"/>
</dbReference>
<dbReference type="GO" id="GO:0004016">
    <property type="term" value="F:adenylate cyclase activity"/>
    <property type="evidence" value="ECO:0007669"/>
    <property type="project" value="TreeGrafter"/>
</dbReference>
<dbReference type="SMART" id="SM00421">
    <property type="entry name" value="HTH_LUXR"/>
    <property type="match status" value="1"/>
</dbReference>
<dbReference type="GO" id="GO:0005737">
    <property type="term" value="C:cytoplasm"/>
    <property type="evidence" value="ECO:0007669"/>
    <property type="project" value="TreeGrafter"/>
</dbReference>
<dbReference type="InterPro" id="IPR000792">
    <property type="entry name" value="Tscrpt_reg_LuxR_C"/>
</dbReference>
<keyword evidence="1" id="KW-0547">Nucleotide-binding</keyword>
<dbReference type="InterPro" id="IPR016032">
    <property type="entry name" value="Sig_transdc_resp-reg_C-effctor"/>
</dbReference>
<dbReference type="PANTHER" id="PTHR16305">
    <property type="entry name" value="TESTICULAR SOLUBLE ADENYLYL CYCLASE"/>
    <property type="match status" value="1"/>
</dbReference>
<dbReference type="GO" id="GO:0003677">
    <property type="term" value="F:DNA binding"/>
    <property type="evidence" value="ECO:0007669"/>
    <property type="project" value="InterPro"/>
</dbReference>
<accession>A0A1M4E4L0</accession>
<proteinExistence type="predicted"/>
<dbReference type="Pfam" id="PF00196">
    <property type="entry name" value="GerE"/>
    <property type="match status" value="1"/>
</dbReference>
<dbReference type="PROSITE" id="PS00622">
    <property type="entry name" value="HTH_LUXR_1"/>
    <property type="match status" value="1"/>
</dbReference>
<dbReference type="GO" id="GO:0005524">
    <property type="term" value="F:ATP binding"/>
    <property type="evidence" value="ECO:0007669"/>
    <property type="project" value="UniProtKB-KW"/>
</dbReference>
<dbReference type="RefSeq" id="WP_225272882.1">
    <property type="nucleotide sequence ID" value="NZ_CP084058.1"/>
</dbReference>
<dbReference type="SUPFAM" id="SSF46894">
    <property type="entry name" value="C-terminal effector domain of the bipartite response regulators"/>
    <property type="match status" value="1"/>
</dbReference>
<dbReference type="Gene3D" id="1.10.10.10">
    <property type="entry name" value="Winged helix-like DNA-binding domain superfamily/Winged helix DNA-binding domain"/>
    <property type="match status" value="1"/>
</dbReference>
<evidence type="ECO:0000256" key="2">
    <source>
        <dbReference type="ARBA" id="ARBA00022840"/>
    </source>
</evidence>
<dbReference type="GO" id="GO:0006355">
    <property type="term" value="P:regulation of DNA-templated transcription"/>
    <property type="evidence" value="ECO:0007669"/>
    <property type="project" value="InterPro"/>
</dbReference>
<dbReference type="InterPro" id="IPR036388">
    <property type="entry name" value="WH-like_DNA-bd_sf"/>
</dbReference>
<keyword evidence="2" id="KW-0067">ATP-binding</keyword>
<protein>
    <submittedName>
        <fullName evidence="4">Probable transcriptional regulator</fullName>
    </submittedName>
</protein>
<dbReference type="InterPro" id="IPR027417">
    <property type="entry name" value="P-loop_NTPase"/>
</dbReference>
<dbReference type="SUPFAM" id="SSF52540">
    <property type="entry name" value="P-loop containing nucleoside triphosphate hydrolases"/>
    <property type="match status" value="1"/>
</dbReference>
<dbReference type="InterPro" id="IPR041664">
    <property type="entry name" value="AAA_16"/>
</dbReference>